<evidence type="ECO:0000313" key="6">
    <source>
        <dbReference type="Proteomes" id="UP000585050"/>
    </source>
</evidence>
<gene>
    <name evidence="5" type="ORF">HGP29_02270</name>
</gene>
<feature type="domain" description="Cobalamin adenosyltransferase-like" evidence="4">
    <location>
        <begin position="45"/>
        <end position="173"/>
    </location>
</feature>
<proteinExistence type="predicted"/>
<dbReference type="Pfam" id="PF01923">
    <property type="entry name" value="Cob_adeno_trans"/>
    <property type="match status" value="1"/>
</dbReference>
<keyword evidence="6" id="KW-1185">Reference proteome</keyword>
<keyword evidence="1" id="KW-0808">Transferase</keyword>
<dbReference type="InterPro" id="IPR036451">
    <property type="entry name" value="CblAdoTrfase-like_sf"/>
</dbReference>
<dbReference type="Gene3D" id="1.20.1200.10">
    <property type="entry name" value="Cobalamin adenosyltransferase-like"/>
    <property type="match status" value="1"/>
</dbReference>
<dbReference type="RefSeq" id="WP_168880690.1">
    <property type="nucleotide sequence ID" value="NZ_JABAIL010000001.1"/>
</dbReference>
<dbReference type="EMBL" id="JABAIL010000001">
    <property type="protein sequence ID" value="NLR90009.1"/>
    <property type="molecule type" value="Genomic_DNA"/>
</dbReference>
<evidence type="ECO:0000313" key="5">
    <source>
        <dbReference type="EMBL" id="NLR90009.1"/>
    </source>
</evidence>
<protein>
    <recommendedName>
        <fullName evidence="4">Cobalamin adenosyltransferase-like domain-containing protein</fullName>
    </recommendedName>
</protein>
<dbReference type="SUPFAM" id="SSF89028">
    <property type="entry name" value="Cobalamin adenosyltransferase-like"/>
    <property type="match status" value="1"/>
</dbReference>
<evidence type="ECO:0000259" key="4">
    <source>
        <dbReference type="Pfam" id="PF01923"/>
    </source>
</evidence>
<organism evidence="5 6">
    <name type="scientific">Flammeovirga agarivorans</name>
    <dbReference type="NCBI Taxonomy" id="2726742"/>
    <lineage>
        <taxon>Bacteria</taxon>
        <taxon>Pseudomonadati</taxon>
        <taxon>Bacteroidota</taxon>
        <taxon>Cytophagia</taxon>
        <taxon>Cytophagales</taxon>
        <taxon>Flammeovirgaceae</taxon>
        <taxon>Flammeovirga</taxon>
    </lineage>
</organism>
<accession>A0A7X8SGV6</accession>
<dbReference type="Proteomes" id="UP000585050">
    <property type="component" value="Unassembled WGS sequence"/>
</dbReference>
<dbReference type="GO" id="GO:0005524">
    <property type="term" value="F:ATP binding"/>
    <property type="evidence" value="ECO:0007669"/>
    <property type="project" value="UniProtKB-KW"/>
</dbReference>
<dbReference type="GO" id="GO:0016740">
    <property type="term" value="F:transferase activity"/>
    <property type="evidence" value="ECO:0007669"/>
    <property type="project" value="UniProtKB-KW"/>
</dbReference>
<keyword evidence="2" id="KW-0547">Nucleotide-binding</keyword>
<dbReference type="AlphaFoldDB" id="A0A7X8SGV6"/>
<comment type="caution">
    <text evidence="5">The sequence shown here is derived from an EMBL/GenBank/DDBJ whole genome shotgun (WGS) entry which is preliminary data.</text>
</comment>
<dbReference type="InterPro" id="IPR016030">
    <property type="entry name" value="CblAdoTrfase-like"/>
</dbReference>
<keyword evidence="3" id="KW-0067">ATP-binding</keyword>
<sequence length="196" mass="22440">MGNLNDEKSIDTTSTTDKNKSTKKVRMCYPYLKETSFKCDYEIETDSLASHIGYAYSKASKYPEMLKELTWLCEMAYHVNGSIRGNVAVTESDVDRAIAIHDKYQALVKEETKMFSLPIGCELAGILNLCRSKSKNSTRWAYKIAKFEDVKVDKLITDLLNTMADIFFVMSVFANKMENIETIEFVSKSYDVKFFD</sequence>
<reference evidence="5 6" key="1">
    <citation type="submission" date="2020-04" db="EMBL/GenBank/DDBJ databases">
        <title>Flammeovirga sp. SR4, a novel species isolated from seawater.</title>
        <authorList>
            <person name="Wang X."/>
        </authorList>
    </citation>
    <scope>NUCLEOTIDE SEQUENCE [LARGE SCALE GENOMIC DNA]</scope>
    <source>
        <strain evidence="5 6">SR4</strain>
    </source>
</reference>
<name>A0A7X8SGV6_9BACT</name>
<evidence type="ECO:0000256" key="2">
    <source>
        <dbReference type="ARBA" id="ARBA00022741"/>
    </source>
</evidence>
<evidence type="ECO:0000256" key="1">
    <source>
        <dbReference type="ARBA" id="ARBA00022679"/>
    </source>
</evidence>
<evidence type="ECO:0000256" key="3">
    <source>
        <dbReference type="ARBA" id="ARBA00022840"/>
    </source>
</evidence>